<evidence type="ECO:0000313" key="2">
    <source>
        <dbReference type="Proteomes" id="UP001163846"/>
    </source>
</evidence>
<proteinExistence type="predicted"/>
<evidence type="ECO:0008006" key="3">
    <source>
        <dbReference type="Google" id="ProtNLM"/>
    </source>
</evidence>
<dbReference type="EMBL" id="MU806092">
    <property type="protein sequence ID" value="KAJ3840149.1"/>
    <property type="molecule type" value="Genomic_DNA"/>
</dbReference>
<protein>
    <recommendedName>
        <fullName evidence="3">EF-hand domain-containing protein</fullName>
    </recommendedName>
</protein>
<name>A0AA38UG13_9AGAR</name>
<sequence>MKSSIHEHDVDGDDHIVPSELEQLLNNNYNIRPTFSLQSQHPQCDSHMLELVKPGDRQIPVPIGPGLPRRDRPKIYERYCRLMLILFKPWREISCLRTPSQKWSEAFKEFNDTCPKEVKQFMNNMQLLHECKDSRDDHFAERRR</sequence>
<feature type="non-terminal residue" evidence="1">
    <location>
        <position position="144"/>
    </location>
</feature>
<reference evidence="1" key="1">
    <citation type="submission" date="2022-08" db="EMBL/GenBank/DDBJ databases">
        <authorList>
            <consortium name="DOE Joint Genome Institute"/>
            <person name="Min B."/>
            <person name="Riley R."/>
            <person name="Sierra-Patev S."/>
            <person name="Naranjo-Ortiz M."/>
            <person name="Looney B."/>
            <person name="Konkel Z."/>
            <person name="Slot J.C."/>
            <person name="Sakamoto Y."/>
            <person name="Steenwyk J.L."/>
            <person name="Rokas A."/>
            <person name="Carro J."/>
            <person name="Camarero S."/>
            <person name="Ferreira P."/>
            <person name="Molpeceres G."/>
            <person name="Ruiz-Duenas F.J."/>
            <person name="Serrano A."/>
            <person name="Henrissat B."/>
            <person name="Drula E."/>
            <person name="Hughes K.W."/>
            <person name="Mata J.L."/>
            <person name="Ishikawa N.K."/>
            <person name="Vargas-Isla R."/>
            <person name="Ushijima S."/>
            <person name="Smith C.A."/>
            <person name="Ahrendt S."/>
            <person name="Andreopoulos W."/>
            <person name="He G."/>
            <person name="Labutti K."/>
            <person name="Lipzen A."/>
            <person name="Ng V."/>
            <person name="Sandor L."/>
            <person name="Barry K."/>
            <person name="Martinez A.T."/>
            <person name="Xiao Y."/>
            <person name="Gibbons J.G."/>
            <person name="Terashima K."/>
            <person name="Hibbett D.S."/>
            <person name="Grigoriev I.V."/>
        </authorList>
    </citation>
    <scope>NUCLEOTIDE SEQUENCE</scope>
    <source>
        <strain evidence="1">TFB9207</strain>
    </source>
</reference>
<accession>A0AA38UG13</accession>
<keyword evidence="2" id="KW-1185">Reference proteome</keyword>
<comment type="caution">
    <text evidence="1">The sequence shown here is derived from an EMBL/GenBank/DDBJ whole genome shotgun (WGS) entry which is preliminary data.</text>
</comment>
<organism evidence="1 2">
    <name type="scientific">Lentinula raphanica</name>
    <dbReference type="NCBI Taxonomy" id="153919"/>
    <lineage>
        <taxon>Eukaryota</taxon>
        <taxon>Fungi</taxon>
        <taxon>Dikarya</taxon>
        <taxon>Basidiomycota</taxon>
        <taxon>Agaricomycotina</taxon>
        <taxon>Agaricomycetes</taxon>
        <taxon>Agaricomycetidae</taxon>
        <taxon>Agaricales</taxon>
        <taxon>Marasmiineae</taxon>
        <taxon>Omphalotaceae</taxon>
        <taxon>Lentinula</taxon>
    </lineage>
</organism>
<evidence type="ECO:0000313" key="1">
    <source>
        <dbReference type="EMBL" id="KAJ3840149.1"/>
    </source>
</evidence>
<dbReference type="Proteomes" id="UP001163846">
    <property type="component" value="Unassembled WGS sequence"/>
</dbReference>
<gene>
    <name evidence="1" type="ORF">F5878DRAFT_534180</name>
</gene>
<dbReference type="AlphaFoldDB" id="A0AA38UG13"/>